<evidence type="ECO:0000313" key="1">
    <source>
        <dbReference type="EMBL" id="MCY6957459.1"/>
    </source>
</evidence>
<dbReference type="InterPro" id="IPR045633">
    <property type="entry name" value="DUF6414"/>
</dbReference>
<dbReference type="Pfam" id="PF19952">
    <property type="entry name" value="DUF6414"/>
    <property type="match status" value="1"/>
</dbReference>
<keyword evidence="2" id="KW-1185">Reference proteome</keyword>
<dbReference type="EMBL" id="JAPQFJ010000002">
    <property type="protein sequence ID" value="MCY6957459.1"/>
    <property type="molecule type" value="Genomic_DNA"/>
</dbReference>
<proteinExistence type="predicted"/>
<protein>
    <submittedName>
        <fullName evidence="1">Uncharacterized protein</fullName>
    </submittedName>
</protein>
<gene>
    <name evidence="1" type="ORF">OW729_02435</name>
</gene>
<dbReference type="RefSeq" id="WP_268059834.1">
    <property type="nucleotide sequence ID" value="NZ_JAPQFJ010000002.1"/>
</dbReference>
<organism evidence="1 2">
    <name type="scientific">Clostridium brassicae</name>
    <dbReference type="NCBI Taxonomy" id="2999072"/>
    <lineage>
        <taxon>Bacteria</taxon>
        <taxon>Bacillati</taxon>
        <taxon>Bacillota</taxon>
        <taxon>Clostridia</taxon>
        <taxon>Eubacteriales</taxon>
        <taxon>Clostridiaceae</taxon>
        <taxon>Clostridium</taxon>
    </lineage>
</organism>
<dbReference type="Proteomes" id="UP001144612">
    <property type="component" value="Unassembled WGS sequence"/>
</dbReference>
<sequence>MEDNEAIIPLYLNNDMINNIYTIIIHKFTEIKATTSKSQQVIKINTPLSNVTCGEYIQGNFSMDLLNEFSKEQVKISQRILILLELRDLLAENNLLKYIEDENSLVSIQEKDFVEFKCNLRKNPLIQYIEDVTNALEAELILSPLNESDEYKEKNQCKKQIFESLKKSMDEYKSSKCFSFIGESIYNASARAIVPLELKFLEDHIDYINDSEITILGKITSKDFAKRNISNNRIASGSCFDYLDYEQLINLRDELLINSSIIKENGYQLRDSNSSLMEIIPIAIYI</sequence>
<evidence type="ECO:0000313" key="2">
    <source>
        <dbReference type="Proteomes" id="UP001144612"/>
    </source>
</evidence>
<name>A0ABT4D595_9CLOT</name>
<reference evidence="1" key="1">
    <citation type="submission" date="2022-12" db="EMBL/GenBank/DDBJ databases">
        <title>Clostridium sp. nov., isolated from industrial wastewater.</title>
        <authorList>
            <person name="Jiayan W."/>
        </authorList>
    </citation>
    <scope>NUCLEOTIDE SEQUENCE</scope>
    <source>
        <strain evidence="1">ZC22-4</strain>
    </source>
</reference>
<accession>A0ABT4D595</accession>
<comment type="caution">
    <text evidence="1">The sequence shown here is derived from an EMBL/GenBank/DDBJ whole genome shotgun (WGS) entry which is preliminary data.</text>
</comment>